<evidence type="ECO:0000256" key="1">
    <source>
        <dbReference type="RuleBase" id="RU367043"/>
    </source>
</evidence>
<keyword evidence="1" id="KW-0999">Mitochondrion inner membrane</keyword>
<reference evidence="5" key="1">
    <citation type="submission" date="2022-11" db="UniProtKB">
        <authorList>
            <consortium name="WormBaseParasite"/>
        </authorList>
    </citation>
    <scope>IDENTIFICATION</scope>
</reference>
<dbReference type="InterPro" id="IPR035427">
    <property type="entry name" value="Tim10-like_dom_sf"/>
</dbReference>
<comment type="domain">
    <text evidence="1">The twin CX3C motif contains 4 conserved Cys residues that form 2 disulfide bonds in the mitochondrial intermembrane space.</text>
</comment>
<keyword evidence="1" id="KW-0653">Protein transport</keyword>
<dbReference type="GO" id="GO:0005743">
    <property type="term" value="C:mitochondrial inner membrane"/>
    <property type="evidence" value="ECO:0007669"/>
    <property type="project" value="UniProtKB-SubCell"/>
</dbReference>
<keyword evidence="4" id="KW-1185">Reference proteome</keyword>
<dbReference type="InterPro" id="IPR004217">
    <property type="entry name" value="Tim10-like"/>
</dbReference>
<feature type="region of interest" description="Disordered" evidence="2">
    <location>
        <begin position="50"/>
        <end position="71"/>
    </location>
</feature>
<dbReference type="Pfam" id="PF02953">
    <property type="entry name" value="zf-Tim10_DDP"/>
    <property type="match status" value="1"/>
</dbReference>
<feature type="compositionally biased region" description="Polar residues" evidence="2">
    <location>
        <begin position="60"/>
        <end position="71"/>
    </location>
</feature>
<accession>A0A914CXJ5</accession>
<dbReference type="GO" id="GO:0015031">
    <property type="term" value="P:protein transport"/>
    <property type="evidence" value="ECO:0007669"/>
    <property type="project" value="UniProtKB-KW"/>
</dbReference>
<keyword evidence="1" id="KW-0813">Transport</keyword>
<protein>
    <recommendedName>
        <fullName evidence="1">Mitochondrial import inner membrane translocase subunit</fullName>
    </recommendedName>
</protein>
<dbReference type="Gene3D" id="1.10.287.810">
    <property type="entry name" value="Mitochondrial import inner membrane translocase subunit tim13 like domains"/>
    <property type="match status" value="1"/>
</dbReference>
<sequence>EASDKCLQKCITSPGTALTGGEKQCLQRCMERYIETWETVQRTLMQRLQSEMGSNSSSSMLGTDFNTTSFS</sequence>
<dbReference type="SUPFAM" id="SSF144122">
    <property type="entry name" value="Tim10-like"/>
    <property type="match status" value="1"/>
</dbReference>
<keyword evidence="1" id="KW-1015">Disulfide bond</keyword>
<name>A0A914CXJ5_9BILA</name>
<keyword evidence="1" id="KW-0811">Translocation</keyword>
<evidence type="ECO:0000259" key="3">
    <source>
        <dbReference type="Pfam" id="PF02953"/>
    </source>
</evidence>
<organism evidence="4 5">
    <name type="scientific">Acrobeloides nanus</name>
    <dbReference type="NCBI Taxonomy" id="290746"/>
    <lineage>
        <taxon>Eukaryota</taxon>
        <taxon>Metazoa</taxon>
        <taxon>Ecdysozoa</taxon>
        <taxon>Nematoda</taxon>
        <taxon>Chromadorea</taxon>
        <taxon>Rhabditida</taxon>
        <taxon>Tylenchina</taxon>
        <taxon>Cephalobomorpha</taxon>
        <taxon>Cephaloboidea</taxon>
        <taxon>Cephalobidae</taxon>
        <taxon>Acrobeloides</taxon>
    </lineage>
</organism>
<comment type="subcellular location">
    <subcellularLocation>
        <location evidence="1">Mitochondrion inner membrane</location>
        <topology evidence="1">Peripheral membrane protein</topology>
        <orientation evidence="1">Intermembrane side</orientation>
    </subcellularLocation>
</comment>
<keyword evidence="1" id="KW-0143">Chaperone</keyword>
<proteinExistence type="inferred from homology"/>
<feature type="domain" description="Tim10-like" evidence="3">
    <location>
        <begin position="3"/>
        <end position="45"/>
    </location>
</feature>
<evidence type="ECO:0000256" key="2">
    <source>
        <dbReference type="SAM" id="MobiDB-lite"/>
    </source>
</evidence>
<dbReference type="Proteomes" id="UP000887540">
    <property type="component" value="Unplaced"/>
</dbReference>
<comment type="subunit">
    <text evidence="1">Heterohexamer.</text>
</comment>
<keyword evidence="1" id="KW-0472">Membrane</keyword>
<comment type="similarity">
    <text evidence="1">Belongs to the small Tim family.</text>
</comment>
<dbReference type="WBParaSite" id="ACRNAN_scaffold15980.g12670.t1">
    <property type="protein sequence ID" value="ACRNAN_scaffold15980.g12670.t1"/>
    <property type="gene ID" value="ACRNAN_scaffold15980.g12670"/>
</dbReference>
<dbReference type="AlphaFoldDB" id="A0A914CXJ5"/>
<evidence type="ECO:0000313" key="5">
    <source>
        <dbReference type="WBParaSite" id="ACRNAN_scaffold15980.g12670.t1"/>
    </source>
</evidence>
<comment type="function">
    <text evidence="1">Mitochondrial intermembrane chaperone that participates in the import and insertion of some multi-pass transmembrane proteins into the mitochondrial inner membrane. Also required for the transfer of beta-barrel precursors from the TOM complex to the sorting and assembly machinery (SAM complex) of the outer membrane. Acts as a chaperone-like protein that protects the hydrophobic precursors from aggregation and guide them through the mitochondrial intermembrane space.</text>
</comment>
<keyword evidence="1" id="KW-0496">Mitochondrion</keyword>
<evidence type="ECO:0000313" key="4">
    <source>
        <dbReference type="Proteomes" id="UP000887540"/>
    </source>
</evidence>